<dbReference type="InterPro" id="IPR000760">
    <property type="entry name" value="Inositol_monophosphatase-like"/>
</dbReference>
<evidence type="ECO:0000256" key="3">
    <source>
        <dbReference type="ARBA" id="ARBA00022842"/>
    </source>
</evidence>
<dbReference type="Gene3D" id="3.40.190.80">
    <property type="match status" value="1"/>
</dbReference>
<dbReference type="OrthoDB" id="9772456at2"/>
<keyword evidence="6" id="KW-1185">Reference proteome</keyword>
<sequence length="252" mass="28090">MEKEIIDWIYEAGAKIKAALKQDALQVVHKSGRTDIVTNVDKEIQDFLVSKIKAFDPSAKILGEENGQDTTPIDQGRVFVIDPIDGTLNFVYQKENFCIMIAVYEDGVGQLGFIYDVMRDDLYWGGPKVNAVYHNKQQLQPPKNKQLEEGLLGVGMPVYTNNYHYTKDIGVRTMGVRVLGCAGLDFIAILKGTQIGYLSSLSPWDYAAGKVMMDQFGMPTCGVDFQPLSFSGREYFMGLTPAAMEQAKAYKD</sequence>
<proteinExistence type="predicted"/>
<evidence type="ECO:0000256" key="2">
    <source>
        <dbReference type="ARBA" id="ARBA00022801"/>
    </source>
</evidence>
<gene>
    <name evidence="5" type="ORF">UAU_03989</name>
</gene>
<dbReference type="PANTHER" id="PTHR20854">
    <property type="entry name" value="INOSITOL MONOPHOSPHATASE"/>
    <property type="match status" value="1"/>
</dbReference>
<feature type="binding site" evidence="4">
    <location>
        <position position="205"/>
    </location>
    <ligand>
        <name>Mg(2+)</name>
        <dbReference type="ChEBI" id="CHEBI:18420"/>
        <label>1</label>
        <note>catalytic</note>
    </ligand>
</feature>
<dbReference type="SUPFAM" id="SSF56655">
    <property type="entry name" value="Carbohydrate phosphatase"/>
    <property type="match status" value="1"/>
</dbReference>
<feature type="binding site" evidence="4">
    <location>
        <position position="64"/>
    </location>
    <ligand>
        <name>Mg(2+)</name>
        <dbReference type="ChEBI" id="CHEBI:18420"/>
        <label>1</label>
        <note>catalytic</note>
    </ligand>
</feature>
<dbReference type="PATRIC" id="fig|1158607.3.peg.3971"/>
<dbReference type="GO" id="GO:0008934">
    <property type="term" value="F:inositol monophosphate 1-phosphatase activity"/>
    <property type="evidence" value="ECO:0007669"/>
    <property type="project" value="TreeGrafter"/>
</dbReference>
<dbReference type="GO" id="GO:0046872">
    <property type="term" value="F:metal ion binding"/>
    <property type="evidence" value="ECO:0007669"/>
    <property type="project" value="UniProtKB-KW"/>
</dbReference>
<accession>R2S3R2</accession>
<organism evidence="5 6">
    <name type="scientific">Enterococcus pallens ATCC BAA-351</name>
    <dbReference type="NCBI Taxonomy" id="1158607"/>
    <lineage>
        <taxon>Bacteria</taxon>
        <taxon>Bacillati</taxon>
        <taxon>Bacillota</taxon>
        <taxon>Bacilli</taxon>
        <taxon>Lactobacillales</taxon>
        <taxon>Enterococcaceae</taxon>
        <taxon>Enterococcus</taxon>
    </lineage>
</organism>
<dbReference type="PROSITE" id="PS00629">
    <property type="entry name" value="IMP_1"/>
    <property type="match status" value="1"/>
</dbReference>
<evidence type="ECO:0000313" key="6">
    <source>
        <dbReference type="Proteomes" id="UP000013782"/>
    </source>
</evidence>
<evidence type="ECO:0000256" key="4">
    <source>
        <dbReference type="PIRSR" id="PIRSR600760-2"/>
    </source>
</evidence>
<feature type="binding site" evidence="4">
    <location>
        <position position="82"/>
    </location>
    <ligand>
        <name>Mg(2+)</name>
        <dbReference type="ChEBI" id="CHEBI:18420"/>
        <label>1</label>
        <note>catalytic</note>
    </ligand>
</feature>
<keyword evidence="2" id="KW-0378">Hydrolase</keyword>
<dbReference type="Gene3D" id="3.30.540.10">
    <property type="entry name" value="Fructose-1,6-Bisphosphatase, subunit A, domain 1"/>
    <property type="match status" value="1"/>
</dbReference>
<dbReference type="GO" id="GO:0007165">
    <property type="term" value="P:signal transduction"/>
    <property type="evidence" value="ECO:0007669"/>
    <property type="project" value="TreeGrafter"/>
</dbReference>
<protein>
    <recommendedName>
        <fullName evidence="7">Inositol monophosphatase</fullName>
    </recommendedName>
</protein>
<dbReference type="eggNOG" id="COG0483">
    <property type="taxonomic scope" value="Bacteria"/>
</dbReference>
<comment type="cofactor">
    <cofactor evidence="4">
        <name>Mg(2+)</name>
        <dbReference type="ChEBI" id="CHEBI:18420"/>
    </cofactor>
</comment>
<dbReference type="GO" id="GO:0006020">
    <property type="term" value="P:inositol metabolic process"/>
    <property type="evidence" value="ECO:0007669"/>
    <property type="project" value="TreeGrafter"/>
</dbReference>
<feature type="binding site" evidence="4">
    <location>
        <position position="84"/>
    </location>
    <ligand>
        <name>Mg(2+)</name>
        <dbReference type="ChEBI" id="CHEBI:18420"/>
        <label>1</label>
        <note>catalytic</note>
    </ligand>
</feature>
<keyword evidence="1 4" id="KW-0479">Metal-binding</keyword>
<dbReference type="STRING" id="160454.RV10_GL003216"/>
<evidence type="ECO:0000256" key="1">
    <source>
        <dbReference type="ARBA" id="ARBA00022723"/>
    </source>
</evidence>
<dbReference type="RefSeq" id="WP_010758934.1">
    <property type="nucleotide sequence ID" value="NZ_ASWD01000005.1"/>
</dbReference>
<evidence type="ECO:0000313" key="5">
    <source>
        <dbReference type="EMBL" id="EOH90160.1"/>
    </source>
</evidence>
<dbReference type="PANTHER" id="PTHR20854:SF4">
    <property type="entry name" value="INOSITOL-1-MONOPHOSPHATASE-RELATED"/>
    <property type="match status" value="1"/>
</dbReference>
<dbReference type="Pfam" id="PF00459">
    <property type="entry name" value="Inositol_P"/>
    <property type="match status" value="1"/>
</dbReference>
<keyword evidence="3 4" id="KW-0460">Magnesium</keyword>
<comment type="caution">
    <text evidence="5">The sequence shown here is derived from an EMBL/GenBank/DDBJ whole genome shotgun (WGS) entry which is preliminary data.</text>
</comment>
<dbReference type="CDD" id="cd01637">
    <property type="entry name" value="IMPase_like"/>
    <property type="match status" value="1"/>
</dbReference>
<dbReference type="PRINTS" id="PR00377">
    <property type="entry name" value="IMPHPHTASES"/>
</dbReference>
<dbReference type="AlphaFoldDB" id="R2S3R2"/>
<reference evidence="5 6" key="1">
    <citation type="submission" date="2013-02" db="EMBL/GenBank/DDBJ databases">
        <title>The Genome Sequence of Enterococcus pallens BAA-351.</title>
        <authorList>
            <consortium name="The Broad Institute Genome Sequencing Platform"/>
            <consortium name="The Broad Institute Genome Sequencing Center for Infectious Disease"/>
            <person name="Earl A.M."/>
            <person name="Gilmore M.S."/>
            <person name="Lebreton F."/>
            <person name="Walker B."/>
            <person name="Young S.K."/>
            <person name="Zeng Q."/>
            <person name="Gargeya S."/>
            <person name="Fitzgerald M."/>
            <person name="Haas B."/>
            <person name="Abouelleil A."/>
            <person name="Alvarado L."/>
            <person name="Arachchi H.M."/>
            <person name="Berlin A.M."/>
            <person name="Chapman S.B."/>
            <person name="Dewar J."/>
            <person name="Goldberg J."/>
            <person name="Griggs A."/>
            <person name="Gujja S."/>
            <person name="Hansen M."/>
            <person name="Howarth C."/>
            <person name="Imamovic A."/>
            <person name="Larimer J."/>
            <person name="McCowan C."/>
            <person name="Murphy C."/>
            <person name="Neiman D."/>
            <person name="Pearson M."/>
            <person name="Priest M."/>
            <person name="Roberts A."/>
            <person name="Saif S."/>
            <person name="Shea T."/>
            <person name="Sisk P."/>
            <person name="Sykes S."/>
            <person name="Wortman J."/>
            <person name="Nusbaum C."/>
            <person name="Birren B."/>
        </authorList>
    </citation>
    <scope>NUCLEOTIDE SEQUENCE [LARGE SCALE GENOMIC DNA]</scope>
    <source>
        <strain evidence="5 6">ATCC BAA-351</strain>
    </source>
</reference>
<name>R2S3R2_9ENTE</name>
<dbReference type="HOGENOM" id="CLU_044118_6_2_9"/>
<dbReference type="EMBL" id="AJAQ01000036">
    <property type="protein sequence ID" value="EOH90160.1"/>
    <property type="molecule type" value="Genomic_DNA"/>
</dbReference>
<evidence type="ECO:0008006" key="7">
    <source>
        <dbReference type="Google" id="ProtNLM"/>
    </source>
</evidence>
<dbReference type="Proteomes" id="UP000013782">
    <property type="component" value="Unassembled WGS sequence"/>
</dbReference>
<feature type="binding site" evidence="4">
    <location>
        <position position="85"/>
    </location>
    <ligand>
        <name>Mg(2+)</name>
        <dbReference type="ChEBI" id="CHEBI:18420"/>
        <label>1</label>
        <note>catalytic</note>
    </ligand>
</feature>
<dbReference type="InterPro" id="IPR020583">
    <property type="entry name" value="Inositol_monoP_metal-BS"/>
</dbReference>